<keyword evidence="3" id="KW-0805">Transcription regulation</keyword>
<dbReference type="Gene3D" id="3.40.50.2300">
    <property type="match status" value="1"/>
</dbReference>
<evidence type="ECO:0000256" key="5">
    <source>
        <dbReference type="ARBA" id="ARBA00023163"/>
    </source>
</evidence>
<dbReference type="RefSeq" id="WP_142897807.1">
    <property type="nucleotide sequence ID" value="NZ_ML660057.1"/>
</dbReference>
<dbReference type="InterPro" id="IPR016032">
    <property type="entry name" value="Sig_transdc_resp-reg_C-effctor"/>
</dbReference>
<dbReference type="EMBL" id="VHSH01000006">
    <property type="protein sequence ID" value="TQV78474.1"/>
    <property type="molecule type" value="Genomic_DNA"/>
</dbReference>
<dbReference type="SMART" id="SM00448">
    <property type="entry name" value="REC"/>
    <property type="match status" value="1"/>
</dbReference>
<dbReference type="SUPFAM" id="SSF46894">
    <property type="entry name" value="C-terminal effector domain of the bipartite response regulators"/>
    <property type="match status" value="1"/>
</dbReference>
<evidence type="ECO:0000256" key="2">
    <source>
        <dbReference type="ARBA" id="ARBA00023012"/>
    </source>
</evidence>
<dbReference type="PANTHER" id="PTHR48111:SF1">
    <property type="entry name" value="TWO-COMPONENT RESPONSE REGULATOR ORR33"/>
    <property type="match status" value="1"/>
</dbReference>
<dbReference type="SMART" id="SM00421">
    <property type="entry name" value="HTH_LUXR"/>
    <property type="match status" value="1"/>
</dbReference>
<accession>A0A545TMN7</accession>
<dbReference type="Gene3D" id="1.10.10.10">
    <property type="entry name" value="Winged helix-like DNA-binding domain superfamily/Winged helix DNA-binding domain"/>
    <property type="match status" value="1"/>
</dbReference>
<evidence type="ECO:0000313" key="8">
    <source>
        <dbReference type="EMBL" id="TQV78474.1"/>
    </source>
</evidence>
<dbReference type="GO" id="GO:0005829">
    <property type="term" value="C:cytosol"/>
    <property type="evidence" value="ECO:0007669"/>
    <property type="project" value="TreeGrafter"/>
</dbReference>
<name>A0A545TMN7_9PROT</name>
<dbReference type="GO" id="GO:0000976">
    <property type="term" value="F:transcription cis-regulatory region binding"/>
    <property type="evidence" value="ECO:0007669"/>
    <property type="project" value="TreeGrafter"/>
</dbReference>
<evidence type="ECO:0000256" key="3">
    <source>
        <dbReference type="ARBA" id="ARBA00023015"/>
    </source>
</evidence>
<evidence type="ECO:0000256" key="1">
    <source>
        <dbReference type="ARBA" id="ARBA00022553"/>
    </source>
</evidence>
<dbReference type="GO" id="GO:0000156">
    <property type="term" value="F:phosphorelay response regulator activity"/>
    <property type="evidence" value="ECO:0007669"/>
    <property type="project" value="TreeGrafter"/>
</dbReference>
<dbReference type="OrthoDB" id="5497412at2"/>
<evidence type="ECO:0000259" key="7">
    <source>
        <dbReference type="PROSITE" id="PS50110"/>
    </source>
</evidence>
<evidence type="ECO:0000256" key="4">
    <source>
        <dbReference type="ARBA" id="ARBA00023125"/>
    </source>
</evidence>
<dbReference type="InterPro" id="IPR039420">
    <property type="entry name" value="WalR-like"/>
</dbReference>
<sequence length="362" mass="39112">MKLPMHKDKPVILFVDDEAAVLSSLSRQLRHQRDRWCLEFESSPKTALQKAQELDIDVVVSDMQMPGMNGLELIAAMRRFSPEAAYIMLTGSSDLSTAVGAINDASVFRFYTKPCPAELLEEGIEAGLAARVTAQGPAEIQKTPETRETAEIRDSDLSDINNTIGMAALDHLSLSVIVVDPAARVLLTNKSGGALLSRSDGLSMSAGEICRASTTSESEKLHQLIQMAAADPQENEQGSFVVSLQRPSQKRAYSVLAIPIAAPGSEQAQESCNPLVALYVSDPENQPLPSAEAISRLFGLTRAEARIVHELVKGASMDEAAENAGVTVSTARTYLKQAFSKTDTKRQAELVKLVLTYPRLSS</sequence>
<protein>
    <submittedName>
        <fullName evidence="8">DNA-binding response regulator</fullName>
    </submittedName>
</protein>
<dbReference type="InterPro" id="IPR036388">
    <property type="entry name" value="WH-like_DNA-bd_sf"/>
</dbReference>
<comment type="caution">
    <text evidence="8">The sequence shown here is derived from an EMBL/GenBank/DDBJ whole genome shotgun (WGS) entry which is preliminary data.</text>
</comment>
<dbReference type="InterPro" id="IPR001789">
    <property type="entry name" value="Sig_transdc_resp-reg_receiver"/>
</dbReference>
<dbReference type="Pfam" id="PF00072">
    <property type="entry name" value="Response_reg"/>
    <property type="match status" value="1"/>
</dbReference>
<feature type="domain" description="Response regulatory" evidence="7">
    <location>
        <begin position="11"/>
        <end position="128"/>
    </location>
</feature>
<reference evidence="8 9" key="1">
    <citation type="submission" date="2019-06" db="EMBL/GenBank/DDBJ databases">
        <title>Whole genome sequence for Rhodospirillaceae sp. R148.</title>
        <authorList>
            <person name="Wang G."/>
        </authorList>
    </citation>
    <scope>NUCLEOTIDE SEQUENCE [LARGE SCALE GENOMIC DNA]</scope>
    <source>
        <strain evidence="8 9">R148</strain>
    </source>
</reference>
<dbReference type="SUPFAM" id="SSF52172">
    <property type="entry name" value="CheY-like"/>
    <property type="match status" value="1"/>
</dbReference>
<keyword evidence="1 6" id="KW-0597">Phosphoprotein</keyword>
<dbReference type="GO" id="GO:0032993">
    <property type="term" value="C:protein-DNA complex"/>
    <property type="evidence" value="ECO:0007669"/>
    <property type="project" value="TreeGrafter"/>
</dbReference>
<dbReference type="PANTHER" id="PTHR48111">
    <property type="entry name" value="REGULATOR OF RPOS"/>
    <property type="match status" value="1"/>
</dbReference>
<keyword evidence="2" id="KW-0902">Two-component regulatory system</keyword>
<gene>
    <name evidence="8" type="ORF">FKG95_18100</name>
</gene>
<keyword evidence="9" id="KW-1185">Reference proteome</keyword>
<dbReference type="PROSITE" id="PS50110">
    <property type="entry name" value="RESPONSE_REGULATORY"/>
    <property type="match status" value="1"/>
</dbReference>
<dbReference type="AlphaFoldDB" id="A0A545TMN7"/>
<dbReference type="InterPro" id="IPR000792">
    <property type="entry name" value="Tscrpt_reg_LuxR_C"/>
</dbReference>
<evidence type="ECO:0000256" key="6">
    <source>
        <dbReference type="PROSITE-ProRule" id="PRU00169"/>
    </source>
</evidence>
<dbReference type="InterPro" id="IPR011006">
    <property type="entry name" value="CheY-like_superfamily"/>
</dbReference>
<proteinExistence type="predicted"/>
<evidence type="ECO:0000313" key="9">
    <source>
        <dbReference type="Proteomes" id="UP000315252"/>
    </source>
</evidence>
<keyword evidence="4 8" id="KW-0238">DNA-binding</keyword>
<organism evidence="8 9">
    <name type="scientific">Denitrobaculum tricleocarpae</name>
    <dbReference type="NCBI Taxonomy" id="2591009"/>
    <lineage>
        <taxon>Bacteria</taxon>
        <taxon>Pseudomonadati</taxon>
        <taxon>Pseudomonadota</taxon>
        <taxon>Alphaproteobacteria</taxon>
        <taxon>Rhodospirillales</taxon>
        <taxon>Rhodospirillaceae</taxon>
        <taxon>Denitrobaculum</taxon>
    </lineage>
</organism>
<dbReference type="GO" id="GO:0006355">
    <property type="term" value="P:regulation of DNA-templated transcription"/>
    <property type="evidence" value="ECO:0007669"/>
    <property type="project" value="InterPro"/>
</dbReference>
<dbReference type="Proteomes" id="UP000315252">
    <property type="component" value="Unassembled WGS sequence"/>
</dbReference>
<feature type="modified residue" description="4-aspartylphosphate" evidence="6">
    <location>
        <position position="62"/>
    </location>
</feature>
<keyword evidence="5" id="KW-0804">Transcription</keyword>